<dbReference type="PANTHER" id="PTHR21083">
    <property type="entry name" value="TWISTER"/>
    <property type="match status" value="1"/>
</dbReference>
<dbReference type="OMA" id="GSSAKWH"/>
<dbReference type="VEuPathDB" id="VectorBase:ASTEI07198"/>
<dbReference type="GO" id="GO:0045505">
    <property type="term" value="F:dynein intermediate chain binding"/>
    <property type="evidence" value="ECO:0007669"/>
    <property type="project" value="TreeGrafter"/>
</dbReference>
<dbReference type="GO" id="GO:0005737">
    <property type="term" value="C:cytoplasm"/>
    <property type="evidence" value="ECO:0007669"/>
    <property type="project" value="TreeGrafter"/>
</dbReference>
<evidence type="ECO:0000313" key="4">
    <source>
        <dbReference type="EnsemblMetazoa" id="ASTEI07198-PA"/>
    </source>
</evidence>
<dbReference type="KEGG" id="aste:118513347"/>
<dbReference type="GO" id="GO:0051087">
    <property type="term" value="F:protein-folding chaperone binding"/>
    <property type="evidence" value="ECO:0007669"/>
    <property type="project" value="InterPro"/>
</dbReference>
<feature type="domain" description="PIH1D1/2/3 CS-like" evidence="3">
    <location>
        <begin position="107"/>
        <end position="205"/>
    </location>
</feature>
<name>A0A182YFG6_ANOST</name>
<sequence>MSLLGSENIKLLQKLFKASEDDSSSDENEPAQDTVQQFGPGDIGEPATVKPKRKPPTDPTEHVKPCTYAPLEPHHSHPEAEQQPNTLEEWEAQQLQQDRTLFDSRKQPDYRISYRQTVATEDIYLQMNCKTPATASCEKMILEVFLTGEDDSVGIHQIELEVKDRRVIVGSPKHRLDLCLPHRINPDKGNAAWLSDQKTLRLTLTMVRELDFVNF</sequence>
<dbReference type="GO" id="GO:0070286">
    <property type="term" value="P:axonemal dynein complex assembly"/>
    <property type="evidence" value="ECO:0007669"/>
    <property type="project" value="InterPro"/>
</dbReference>
<dbReference type="Pfam" id="PF18201">
    <property type="entry name" value="PIH1_CS"/>
    <property type="match status" value="1"/>
</dbReference>
<dbReference type="Proteomes" id="UP000076408">
    <property type="component" value="Unassembled WGS sequence"/>
</dbReference>
<organism evidence="4 5">
    <name type="scientific">Anopheles stephensi</name>
    <name type="common">Indo-Pakistan malaria mosquito</name>
    <dbReference type="NCBI Taxonomy" id="30069"/>
    <lineage>
        <taxon>Eukaryota</taxon>
        <taxon>Metazoa</taxon>
        <taxon>Ecdysozoa</taxon>
        <taxon>Arthropoda</taxon>
        <taxon>Hexapoda</taxon>
        <taxon>Insecta</taxon>
        <taxon>Pterygota</taxon>
        <taxon>Neoptera</taxon>
        <taxon>Endopterygota</taxon>
        <taxon>Diptera</taxon>
        <taxon>Nematocera</taxon>
        <taxon>Culicoidea</taxon>
        <taxon>Culicidae</taxon>
        <taxon>Anophelinae</taxon>
        <taxon>Anopheles</taxon>
    </lineage>
</organism>
<evidence type="ECO:0000256" key="2">
    <source>
        <dbReference type="SAM" id="MobiDB-lite"/>
    </source>
</evidence>
<feature type="compositionally biased region" description="Basic and acidic residues" evidence="2">
    <location>
        <begin position="55"/>
        <end position="64"/>
    </location>
</feature>
<dbReference type="CTD" id="139212"/>
<keyword evidence="5" id="KW-1185">Reference proteome</keyword>
<dbReference type="STRING" id="30069.A0A182YFG6"/>
<dbReference type="GeneID" id="118513347"/>
<evidence type="ECO:0000259" key="3">
    <source>
        <dbReference type="Pfam" id="PF18201"/>
    </source>
</evidence>
<evidence type="ECO:0000313" key="5">
    <source>
        <dbReference type="Proteomes" id="UP000076408"/>
    </source>
</evidence>
<dbReference type="VEuPathDB" id="VectorBase:ASTE010124"/>
<dbReference type="InterPro" id="IPR026697">
    <property type="entry name" value="DNAAF6"/>
</dbReference>
<dbReference type="VEuPathDB" id="VectorBase:ASTEI20_037652"/>
<evidence type="ECO:0000256" key="1">
    <source>
        <dbReference type="ARBA" id="ARBA00008511"/>
    </source>
</evidence>
<accession>A0A182YFG6</accession>
<reference evidence="5" key="1">
    <citation type="journal article" date="2014" name="Genome Biol.">
        <title>Genome analysis of a major urban malaria vector mosquito, Anopheles stephensi.</title>
        <authorList>
            <person name="Jiang X."/>
            <person name="Peery A."/>
            <person name="Hall A.B."/>
            <person name="Sharma A."/>
            <person name="Chen X.G."/>
            <person name="Waterhouse R.M."/>
            <person name="Komissarov A."/>
            <person name="Riehle M.M."/>
            <person name="Shouche Y."/>
            <person name="Sharakhova M.V."/>
            <person name="Lawson D."/>
            <person name="Pakpour N."/>
            <person name="Arensburger P."/>
            <person name="Davidson V.L."/>
            <person name="Eiglmeier K."/>
            <person name="Emrich S."/>
            <person name="George P."/>
            <person name="Kennedy R.C."/>
            <person name="Mane S.P."/>
            <person name="Maslen G."/>
            <person name="Oringanje C."/>
            <person name="Qi Y."/>
            <person name="Settlage R."/>
            <person name="Tojo M."/>
            <person name="Tubio J.M."/>
            <person name="Unger M.F."/>
            <person name="Wang B."/>
            <person name="Vernick K.D."/>
            <person name="Ribeiro J.M."/>
            <person name="James A.A."/>
            <person name="Michel K."/>
            <person name="Riehle M.A."/>
            <person name="Luckhart S."/>
            <person name="Sharakhov I.V."/>
            <person name="Tu Z."/>
        </authorList>
    </citation>
    <scope>NUCLEOTIDE SEQUENCE [LARGE SCALE GENOMIC DNA]</scope>
    <source>
        <strain evidence="5">Indian</strain>
    </source>
</reference>
<dbReference type="EnsemblMetazoa" id="ASTEI07198-RA">
    <property type="protein sequence ID" value="ASTEI07198-PA"/>
    <property type="gene ID" value="ASTEI07198"/>
</dbReference>
<proteinExistence type="inferred from homology"/>
<dbReference type="InterPro" id="IPR041442">
    <property type="entry name" value="PIH1D1/2/3_CS-like"/>
</dbReference>
<dbReference type="PANTHER" id="PTHR21083:SF0">
    <property type="entry name" value="DYNEIN AXONEMAL ASSEMBLY FACTOR 6"/>
    <property type="match status" value="1"/>
</dbReference>
<dbReference type="AlphaFoldDB" id="A0A182YFG6"/>
<protein>
    <submittedName>
        <fullName evidence="4">PIH1_CS domain-containing protein</fullName>
    </submittedName>
</protein>
<dbReference type="RefSeq" id="XP_035914869.1">
    <property type="nucleotide sequence ID" value="XM_036058976.1"/>
</dbReference>
<feature type="region of interest" description="Disordered" evidence="2">
    <location>
        <begin position="18"/>
        <end position="85"/>
    </location>
</feature>
<reference evidence="4" key="2">
    <citation type="submission" date="2020-05" db="UniProtKB">
        <authorList>
            <consortium name="EnsemblMetazoa"/>
        </authorList>
    </citation>
    <scope>IDENTIFICATION</scope>
    <source>
        <strain evidence="4">Indian</strain>
    </source>
</reference>
<feature type="compositionally biased region" description="Acidic residues" evidence="2">
    <location>
        <begin position="21"/>
        <end position="30"/>
    </location>
</feature>
<comment type="similarity">
    <text evidence="1">Belongs to the PIH1 family.</text>
</comment>
<dbReference type="OrthoDB" id="25887at2759"/>